<sequence>MSPSDTAYVDVSSGLQLINHHHRPKSRKMKNRESSRITNGNACHREK</sequence>
<feature type="compositionally biased region" description="Basic residues" evidence="1">
    <location>
        <begin position="19"/>
        <end position="30"/>
    </location>
</feature>
<name>A0A8D9HXU6_BRACM</name>
<dbReference type="EMBL" id="LS974620">
    <property type="protein sequence ID" value="CAG7907304.1"/>
    <property type="molecule type" value="Genomic_DNA"/>
</dbReference>
<protein>
    <submittedName>
        <fullName evidence="2">Uncharacterized protein</fullName>
    </submittedName>
</protein>
<dbReference type="Gramene" id="A04p22050.2_BraZ1">
    <property type="protein sequence ID" value="A04p22050.2_BraZ1.CDS.1"/>
    <property type="gene ID" value="A04g22050.2_BraZ1"/>
</dbReference>
<gene>
    <name evidence="2" type="ORF">BRAPAZ1V2_A04P22050.2</name>
</gene>
<evidence type="ECO:0000313" key="3">
    <source>
        <dbReference type="Proteomes" id="UP000694005"/>
    </source>
</evidence>
<evidence type="ECO:0000256" key="1">
    <source>
        <dbReference type="SAM" id="MobiDB-lite"/>
    </source>
</evidence>
<proteinExistence type="predicted"/>
<reference evidence="2 3" key="1">
    <citation type="submission" date="2021-07" db="EMBL/GenBank/DDBJ databases">
        <authorList>
            <consortium name="Genoscope - CEA"/>
            <person name="William W."/>
        </authorList>
    </citation>
    <scope>NUCLEOTIDE SEQUENCE [LARGE SCALE GENOMIC DNA]</scope>
</reference>
<feature type="region of interest" description="Disordered" evidence="1">
    <location>
        <begin position="1"/>
        <end position="47"/>
    </location>
</feature>
<evidence type="ECO:0000313" key="2">
    <source>
        <dbReference type="EMBL" id="CAG7907304.1"/>
    </source>
</evidence>
<accession>A0A8D9HXU6</accession>
<organism evidence="2 3">
    <name type="scientific">Brassica campestris</name>
    <name type="common">Field mustard</name>
    <dbReference type="NCBI Taxonomy" id="3711"/>
    <lineage>
        <taxon>Eukaryota</taxon>
        <taxon>Viridiplantae</taxon>
        <taxon>Streptophyta</taxon>
        <taxon>Embryophyta</taxon>
        <taxon>Tracheophyta</taxon>
        <taxon>Spermatophyta</taxon>
        <taxon>Magnoliopsida</taxon>
        <taxon>eudicotyledons</taxon>
        <taxon>Gunneridae</taxon>
        <taxon>Pentapetalae</taxon>
        <taxon>rosids</taxon>
        <taxon>malvids</taxon>
        <taxon>Brassicales</taxon>
        <taxon>Brassicaceae</taxon>
        <taxon>Brassiceae</taxon>
        <taxon>Brassica</taxon>
    </lineage>
</organism>
<dbReference type="AlphaFoldDB" id="A0A8D9HXU6"/>
<dbReference type="Proteomes" id="UP000694005">
    <property type="component" value="Chromosome A04"/>
</dbReference>